<keyword evidence="4" id="KW-1185">Reference proteome</keyword>
<dbReference type="SUPFAM" id="SSF55347">
    <property type="entry name" value="Glyceraldehyde-3-phosphate dehydrogenase-like, C-terminal domain"/>
    <property type="match status" value="1"/>
</dbReference>
<proteinExistence type="predicted"/>
<dbReference type="InterPro" id="IPR000683">
    <property type="entry name" value="Gfo/Idh/MocA-like_OxRdtase_N"/>
</dbReference>
<evidence type="ECO:0000259" key="1">
    <source>
        <dbReference type="Pfam" id="PF01408"/>
    </source>
</evidence>
<dbReference type="OrthoDB" id="8565814at2"/>
<protein>
    <recommendedName>
        <fullName evidence="5">Oxidoreductase</fullName>
    </recommendedName>
</protein>
<dbReference type="InterPro" id="IPR036291">
    <property type="entry name" value="NAD(P)-bd_dom_sf"/>
</dbReference>
<feature type="domain" description="GFO/IDH/MocA-like oxidoreductase" evidence="2">
    <location>
        <begin position="132"/>
        <end position="267"/>
    </location>
</feature>
<feature type="domain" description="Gfo/Idh/MocA-like oxidoreductase N-terminal" evidence="1">
    <location>
        <begin position="7"/>
        <end position="124"/>
    </location>
</feature>
<dbReference type="Gene3D" id="3.40.50.720">
    <property type="entry name" value="NAD(P)-binding Rossmann-like Domain"/>
    <property type="match status" value="1"/>
</dbReference>
<dbReference type="STRING" id="1842727.RD110_13075"/>
<dbReference type="Pfam" id="PF22725">
    <property type="entry name" value="GFO_IDH_MocA_C3"/>
    <property type="match status" value="1"/>
</dbReference>
<dbReference type="KEGG" id="rhy:RD110_13075"/>
<dbReference type="Proteomes" id="UP000186609">
    <property type="component" value="Chromosome"/>
</dbReference>
<evidence type="ECO:0000313" key="3">
    <source>
        <dbReference type="EMBL" id="APW40672.1"/>
    </source>
</evidence>
<dbReference type="EMBL" id="CP019236">
    <property type="protein sequence ID" value="APW40672.1"/>
    <property type="molecule type" value="Genomic_DNA"/>
</dbReference>
<dbReference type="Gene3D" id="3.30.360.10">
    <property type="entry name" value="Dihydrodipicolinate Reductase, domain 2"/>
    <property type="match status" value="1"/>
</dbReference>
<dbReference type="InterPro" id="IPR051450">
    <property type="entry name" value="Gfo/Idh/MocA_Oxidoreductases"/>
</dbReference>
<sequence>MTTKPPLRIGLLGAGLIGREHATLVLKHPGTVLVALADPSPEAVGYAASLGVPHYASYLEMLDKEALDAVIVALPNALHVEAGLACVERQLPMLMEKPIAENVAAAMRLVDAAEAAGVPMLVGHHRRHSPDIREARRAVQAGELGDIVAVNGMWLVKKQDRYFDAAWRRQPGGGPMLINLIHDIDCLRYMCGDIESVQAIASSQARGFAVEDTAAVIFRFTSGALGTFMMSDVVPSPFTYDVTSGQALYFHHEPENCYYIGGRKGTLALPMMHLWGHETADGDWRDRTVRRGLQPVFSSAYVNQLENFIAVARREAEPVVPGRDAMQTLAVTLAVDRAAREGRPVPVAELFAET</sequence>
<dbReference type="Pfam" id="PF01408">
    <property type="entry name" value="GFO_IDH_MocA"/>
    <property type="match status" value="1"/>
</dbReference>
<dbReference type="PANTHER" id="PTHR43377">
    <property type="entry name" value="BILIVERDIN REDUCTASE A"/>
    <property type="match status" value="1"/>
</dbReference>
<dbReference type="RefSeq" id="WP_076204918.1">
    <property type="nucleotide sequence ID" value="NZ_CP019236.1"/>
</dbReference>
<evidence type="ECO:0000259" key="2">
    <source>
        <dbReference type="Pfam" id="PF22725"/>
    </source>
</evidence>
<gene>
    <name evidence="3" type="ORF">RD110_13075</name>
</gene>
<dbReference type="PANTHER" id="PTHR43377:SF8">
    <property type="entry name" value="BLR3664 PROTEIN"/>
    <property type="match status" value="1"/>
</dbReference>
<dbReference type="SUPFAM" id="SSF51735">
    <property type="entry name" value="NAD(P)-binding Rossmann-fold domains"/>
    <property type="match status" value="1"/>
</dbReference>
<dbReference type="AlphaFoldDB" id="A0A1P8K3U7"/>
<evidence type="ECO:0000313" key="4">
    <source>
        <dbReference type="Proteomes" id="UP000186609"/>
    </source>
</evidence>
<dbReference type="InterPro" id="IPR055170">
    <property type="entry name" value="GFO_IDH_MocA-like_dom"/>
</dbReference>
<accession>A0A1P8K3U7</accession>
<reference evidence="3 4" key="1">
    <citation type="submission" date="2017-01" db="EMBL/GenBank/DDBJ databases">
        <authorList>
            <person name="Mah S.A."/>
            <person name="Swanson W.J."/>
            <person name="Moy G.W."/>
            <person name="Vacquier V.D."/>
        </authorList>
    </citation>
    <scope>NUCLEOTIDE SEQUENCE [LARGE SCALE GENOMIC DNA]</scope>
    <source>
        <strain evidence="3 4">DCY110</strain>
    </source>
</reference>
<dbReference type="GO" id="GO:0000166">
    <property type="term" value="F:nucleotide binding"/>
    <property type="evidence" value="ECO:0007669"/>
    <property type="project" value="InterPro"/>
</dbReference>
<name>A0A1P8K3U7_9BURK</name>
<organism evidence="3 4">
    <name type="scientific">Rhodoferax koreensis</name>
    <dbReference type="NCBI Taxonomy" id="1842727"/>
    <lineage>
        <taxon>Bacteria</taxon>
        <taxon>Pseudomonadati</taxon>
        <taxon>Pseudomonadota</taxon>
        <taxon>Betaproteobacteria</taxon>
        <taxon>Burkholderiales</taxon>
        <taxon>Comamonadaceae</taxon>
        <taxon>Rhodoferax</taxon>
    </lineage>
</organism>
<evidence type="ECO:0008006" key="5">
    <source>
        <dbReference type="Google" id="ProtNLM"/>
    </source>
</evidence>